<organism evidence="1 2">
    <name type="scientific">Dendrothele bispora (strain CBS 962.96)</name>
    <dbReference type="NCBI Taxonomy" id="1314807"/>
    <lineage>
        <taxon>Eukaryota</taxon>
        <taxon>Fungi</taxon>
        <taxon>Dikarya</taxon>
        <taxon>Basidiomycota</taxon>
        <taxon>Agaricomycotina</taxon>
        <taxon>Agaricomycetes</taxon>
        <taxon>Agaricomycetidae</taxon>
        <taxon>Agaricales</taxon>
        <taxon>Agaricales incertae sedis</taxon>
        <taxon>Dendrothele</taxon>
    </lineage>
</organism>
<dbReference type="OrthoDB" id="2579508at2759"/>
<proteinExistence type="predicted"/>
<sequence>MYRATDNLRTYLREAALPKMENDRGAPSMPATGHKSHLNDLKVRPEGWRRLERMDDYIPTTSLGVEDEDSESGDTFSIPCQETIFHIPYSPERRPSNILRLTPWIDKLPLMTVQRTLHVLFPETTAKWEFRLDDDNDLDRKILQYFIWTSPWSENQRLSSDDLNRMERASVIVAFQPPWILSPQDIKEFARCRSFPTYRAPGNAYAIDDLRSEERAWAKLWDVCVTRKTPWFVLTSYNQWVFGMFTQGWTAAFVTKVYEYNSFEPTIVELLTFWIASAMGIASNFQYPKVPEPVHLPPASVRPTGNLANFVTPAISESNWDGKSVDAASSAEVFRSVSPVLSEEGLGERPLPVERLKALNKDLIQRWTKSLGSSPEVPDFSHRRVTLSDTIQDRGDWLV</sequence>
<name>A0A4S8LN67_DENBC</name>
<protein>
    <submittedName>
        <fullName evidence="1">Uncharacterized protein</fullName>
    </submittedName>
</protein>
<dbReference type="Proteomes" id="UP000297245">
    <property type="component" value="Unassembled WGS sequence"/>
</dbReference>
<gene>
    <name evidence="1" type="ORF">K435DRAFT_841354</name>
</gene>
<evidence type="ECO:0000313" key="2">
    <source>
        <dbReference type="Proteomes" id="UP000297245"/>
    </source>
</evidence>
<dbReference type="EMBL" id="ML179327">
    <property type="protein sequence ID" value="THU90717.1"/>
    <property type="molecule type" value="Genomic_DNA"/>
</dbReference>
<accession>A0A4S8LN67</accession>
<dbReference type="AlphaFoldDB" id="A0A4S8LN67"/>
<reference evidence="1 2" key="1">
    <citation type="journal article" date="2019" name="Nat. Ecol. Evol.">
        <title>Megaphylogeny resolves global patterns of mushroom evolution.</title>
        <authorList>
            <person name="Varga T."/>
            <person name="Krizsan K."/>
            <person name="Foldi C."/>
            <person name="Dima B."/>
            <person name="Sanchez-Garcia M."/>
            <person name="Sanchez-Ramirez S."/>
            <person name="Szollosi G.J."/>
            <person name="Szarkandi J.G."/>
            <person name="Papp V."/>
            <person name="Albert L."/>
            <person name="Andreopoulos W."/>
            <person name="Angelini C."/>
            <person name="Antonin V."/>
            <person name="Barry K.W."/>
            <person name="Bougher N.L."/>
            <person name="Buchanan P."/>
            <person name="Buyck B."/>
            <person name="Bense V."/>
            <person name="Catcheside P."/>
            <person name="Chovatia M."/>
            <person name="Cooper J."/>
            <person name="Damon W."/>
            <person name="Desjardin D."/>
            <person name="Finy P."/>
            <person name="Geml J."/>
            <person name="Haridas S."/>
            <person name="Hughes K."/>
            <person name="Justo A."/>
            <person name="Karasinski D."/>
            <person name="Kautmanova I."/>
            <person name="Kiss B."/>
            <person name="Kocsube S."/>
            <person name="Kotiranta H."/>
            <person name="LaButti K.M."/>
            <person name="Lechner B.E."/>
            <person name="Liimatainen K."/>
            <person name="Lipzen A."/>
            <person name="Lukacs Z."/>
            <person name="Mihaltcheva S."/>
            <person name="Morgado L.N."/>
            <person name="Niskanen T."/>
            <person name="Noordeloos M.E."/>
            <person name="Ohm R.A."/>
            <person name="Ortiz-Santana B."/>
            <person name="Ovrebo C."/>
            <person name="Racz N."/>
            <person name="Riley R."/>
            <person name="Savchenko A."/>
            <person name="Shiryaev A."/>
            <person name="Soop K."/>
            <person name="Spirin V."/>
            <person name="Szebenyi C."/>
            <person name="Tomsovsky M."/>
            <person name="Tulloss R.E."/>
            <person name="Uehling J."/>
            <person name="Grigoriev I.V."/>
            <person name="Vagvolgyi C."/>
            <person name="Papp T."/>
            <person name="Martin F.M."/>
            <person name="Miettinen O."/>
            <person name="Hibbett D.S."/>
            <person name="Nagy L.G."/>
        </authorList>
    </citation>
    <scope>NUCLEOTIDE SEQUENCE [LARGE SCALE GENOMIC DNA]</scope>
    <source>
        <strain evidence="1 2">CBS 962.96</strain>
    </source>
</reference>
<evidence type="ECO:0000313" key="1">
    <source>
        <dbReference type="EMBL" id="THU90717.1"/>
    </source>
</evidence>
<keyword evidence="2" id="KW-1185">Reference proteome</keyword>